<name>A0A9N9SLB4_DIABA</name>
<gene>
    <name evidence="1" type="ORF">DIABBA_LOCUS1002</name>
</gene>
<dbReference type="AlphaFoldDB" id="A0A9N9SLB4"/>
<evidence type="ECO:0000313" key="2">
    <source>
        <dbReference type="Proteomes" id="UP001153709"/>
    </source>
</evidence>
<reference evidence="1" key="1">
    <citation type="submission" date="2022-01" db="EMBL/GenBank/DDBJ databases">
        <authorList>
            <person name="King R."/>
        </authorList>
    </citation>
    <scope>NUCLEOTIDE SEQUENCE</scope>
</reference>
<organism evidence="1 2">
    <name type="scientific">Diabrotica balteata</name>
    <name type="common">Banded cucumber beetle</name>
    <dbReference type="NCBI Taxonomy" id="107213"/>
    <lineage>
        <taxon>Eukaryota</taxon>
        <taxon>Metazoa</taxon>
        <taxon>Ecdysozoa</taxon>
        <taxon>Arthropoda</taxon>
        <taxon>Hexapoda</taxon>
        <taxon>Insecta</taxon>
        <taxon>Pterygota</taxon>
        <taxon>Neoptera</taxon>
        <taxon>Endopterygota</taxon>
        <taxon>Coleoptera</taxon>
        <taxon>Polyphaga</taxon>
        <taxon>Cucujiformia</taxon>
        <taxon>Chrysomeloidea</taxon>
        <taxon>Chrysomelidae</taxon>
        <taxon>Galerucinae</taxon>
        <taxon>Diabroticina</taxon>
        <taxon>Diabroticites</taxon>
        <taxon>Diabrotica</taxon>
    </lineage>
</organism>
<sequence length="79" mass="9299">MEIKQEVNDETCQAEIYYNNDGRLDICKIEIKEEPLEESVHDTFENAALKKLPIMTEIEQEEHELTSFKERETHPGGKY</sequence>
<proteinExistence type="predicted"/>
<accession>A0A9N9SLB4</accession>
<keyword evidence="2" id="KW-1185">Reference proteome</keyword>
<evidence type="ECO:0000313" key="1">
    <source>
        <dbReference type="EMBL" id="CAG9826929.1"/>
    </source>
</evidence>
<dbReference type="Proteomes" id="UP001153709">
    <property type="component" value="Chromosome 1"/>
</dbReference>
<protein>
    <submittedName>
        <fullName evidence="1">Uncharacterized protein</fullName>
    </submittedName>
</protein>
<dbReference type="EMBL" id="OU898276">
    <property type="protein sequence ID" value="CAG9826929.1"/>
    <property type="molecule type" value="Genomic_DNA"/>
</dbReference>